<protein>
    <submittedName>
        <fullName evidence="1">Uncharacterized protein</fullName>
    </submittedName>
</protein>
<sequence>MKRLVGYDLNGWSDYSARNWLQVPGQVAIEGQEQTIHGGVGGVVVTVREIPNGDKFVGGMQALRAPHGRGAGWGDVGAEESRSPLLQLLESPNDHLGKISSALSAMGEARRATAVLSIPDIPAFGEDHQDALFKCLQTLRPSRRLLVWRPVLAVLAALDDCPDLPWEDIKDIGVVIHTSQGFSSQKLQLRKEKLFAPERRFPGRHHECDFGLETLLRQANDVLKEQSTTPRKTEHIETSQLPWKLALGHKSVAEPLRQWNGSWEVVSPPDKLALRDAAIPEALVEHLKGCQIILFQTPAVGLVSDSIAQKLAAQFSGDVHCLRPQAIAHGALKAAQRLSKNQPVYYDFLPQISTIVQDTEGAKNYDLIPPNALLPAGKPYRSSQPAQLGLLAGTKEIKVHLKKETDATPRRAVVTLATSPVANTPVELHLQQTPAAGSAQLTLVSEAFSGPLIVDWQKATELDQGWEELIESLKPEKPTVPKRLVLPVGMGTWLNQDNRPGLADILTQELSKMKPNWHALTAKLSSRTNGEFPISSDGEFPGELPQSVICQLGDAISLAEQDIRERLAGRGTINNQSLRFLTWLFHMCPEWIVPHLVDGAEAATGAHFFVKSGGSRGLMLQGIGRTARDPENQRRAFEHLLALPMKRWKKDQIACASFLLSRTDTAPMLLERNEVEFLAEVAEAKVLEAVGREFTSAYIYGPFLLVGLIRWRLRDPWALVVGRDPIADRLLAATRKLMAHLSRDVRQNRYHLVLEQVCEELEGQGSNPDILIDINNMI</sequence>
<name>A0A2P8F2U8_9RHOB</name>
<organism evidence="1 2">
    <name type="scientific">Shimia abyssi</name>
    <dbReference type="NCBI Taxonomy" id="1662395"/>
    <lineage>
        <taxon>Bacteria</taxon>
        <taxon>Pseudomonadati</taxon>
        <taxon>Pseudomonadota</taxon>
        <taxon>Alphaproteobacteria</taxon>
        <taxon>Rhodobacterales</taxon>
        <taxon>Roseobacteraceae</taxon>
    </lineage>
</organism>
<dbReference type="EMBL" id="PYGJ01000023">
    <property type="protein sequence ID" value="PSL16040.1"/>
    <property type="molecule type" value="Genomic_DNA"/>
</dbReference>
<evidence type="ECO:0000313" key="2">
    <source>
        <dbReference type="Proteomes" id="UP000240418"/>
    </source>
</evidence>
<proteinExistence type="predicted"/>
<accession>A0A2P8F2U8</accession>
<gene>
    <name evidence="1" type="ORF">CLV88_1237</name>
</gene>
<keyword evidence="2" id="KW-1185">Reference proteome</keyword>
<dbReference type="Proteomes" id="UP000240418">
    <property type="component" value="Unassembled WGS sequence"/>
</dbReference>
<reference evidence="1 2" key="1">
    <citation type="submission" date="2018-03" db="EMBL/GenBank/DDBJ databases">
        <title>Genomic Encyclopedia of Archaeal and Bacterial Type Strains, Phase II (KMG-II): from individual species to whole genera.</title>
        <authorList>
            <person name="Goeker M."/>
        </authorList>
    </citation>
    <scope>NUCLEOTIDE SEQUENCE [LARGE SCALE GENOMIC DNA]</scope>
    <source>
        <strain evidence="1 2">DSM 100673</strain>
    </source>
</reference>
<dbReference type="AlphaFoldDB" id="A0A2P8F2U8"/>
<evidence type="ECO:0000313" key="1">
    <source>
        <dbReference type="EMBL" id="PSL16040.1"/>
    </source>
</evidence>
<comment type="caution">
    <text evidence="1">The sequence shown here is derived from an EMBL/GenBank/DDBJ whole genome shotgun (WGS) entry which is preliminary data.</text>
</comment>
<dbReference type="RefSeq" id="WP_106610418.1">
    <property type="nucleotide sequence ID" value="NZ_PYGJ01000023.1"/>
</dbReference>
<dbReference type="OrthoDB" id="5523400at2"/>